<dbReference type="Pfam" id="PF03226">
    <property type="entry name" value="Yippee-Mis18"/>
    <property type="match status" value="1"/>
</dbReference>
<dbReference type="GeneTree" id="ENSGT00940000175695"/>
<dbReference type="PROSITE" id="PS51793">
    <property type="entry name" value="MIS18"/>
    <property type="match status" value="1"/>
</dbReference>
<dbReference type="OrthoDB" id="9926299at2759"/>
<dbReference type="CTD" id="11339"/>
<dbReference type="InterPro" id="IPR004910">
    <property type="entry name" value="Yippee/Mis18/Cereblon"/>
</dbReference>
<dbReference type="GeneID" id="107094716"/>
<dbReference type="GO" id="GO:0046872">
    <property type="term" value="F:metal ion binding"/>
    <property type="evidence" value="ECO:0007669"/>
    <property type="project" value="UniProtKB-KW"/>
</dbReference>
<evidence type="ECO:0000256" key="3">
    <source>
        <dbReference type="ARBA" id="ARBA00004584"/>
    </source>
</evidence>
<keyword evidence="9" id="KW-0539">Nucleus</keyword>
<evidence type="ECO:0000256" key="6">
    <source>
        <dbReference type="ARBA" id="ARBA00022723"/>
    </source>
</evidence>
<keyword evidence="7" id="KW-0498">Mitosis</keyword>
<dbReference type="RefSeq" id="XP_015245996.1">
    <property type="nucleotide sequence ID" value="XM_015390510.1"/>
</dbReference>
<dbReference type="GO" id="GO:0051301">
    <property type="term" value="P:cell division"/>
    <property type="evidence" value="ECO:0007669"/>
    <property type="project" value="UniProtKB-KW"/>
</dbReference>
<dbReference type="Proteomes" id="UP000265020">
    <property type="component" value="Unassembled WGS sequence"/>
</dbReference>
<dbReference type="PANTHER" id="PTHR16431">
    <property type="entry name" value="NEUROGENIC PROTEIN MASTERMIND"/>
    <property type="match status" value="1"/>
</dbReference>
<keyword evidence="12" id="KW-0175">Coiled coil</keyword>
<evidence type="ECO:0000256" key="5">
    <source>
        <dbReference type="ARBA" id="ARBA00022618"/>
    </source>
</evidence>
<keyword evidence="8" id="KW-0862">Zinc</keyword>
<evidence type="ECO:0000256" key="7">
    <source>
        <dbReference type="ARBA" id="ARBA00022776"/>
    </source>
</evidence>
<dbReference type="STRING" id="28743.ENSCVAP00000018944"/>
<dbReference type="GO" id="GO:0005634">
    <property type="term" value="C:nucleus"/>
    <property type="evidence" value="ECO:0007669"/>
    <property type="project" value="UniProtKB-SubCell"/>
</dbReference>
<proteinExistence type="predicted"/>
<evidence type="ECO:0000256" key="10">
    <source>
        <dbReference type="ARBA" id="ARBA00023306"/>
    </source>
</evidence>
<evidence type="ECO:0000256" key="12">
    <source>
        <dbReference type="SAM" id="Coils"/>
    </source>
</evidence>
<evidence type="ECO:0000256" key="9">
    <source>
        <dbReference type="ARBA" id="ARBA00023242"/>
    </source>
</evidence>
<dbReference type="GO" id="GO:0000775">
    <property type="term" value="C:chromosome, centromeric region"/>
    <property type="evidence" value="ECO:0007669"/>
    <property type="project" value="UniProtKB-SubCell"/>
</dbReference>
<dbReference type="Ensembl" id="ENSCVAT00000028016.1">
    <property type="protein sequence ID" value="ENSCVAP00000018944.1"/>
    <property type="gene ID" value="ENSCVAG00000022272.1"/>
</dbReference>
<accession>A0A3Q2DJT3</accession>
<keyword evidence="6" id="KW-0479">Metal-binding</keyword>
<evidence type="ECO:0000256" key="1">
    <source>
        <dbReference type="ARBA" id="ARBA00003694"/>
    </source>
</evidence>
<sequence length="180" mass="19937">MEFDESFIVERFDDLSISGAAEQGQLMTFHCLQCNTILADSLTVCGEIKSIDSIMCIRVTNDVVVSEALESVNKGVMTNCIYSHLKCRSCSYVVGRVIHAAPLHLTAIRSIFLLNKAMMSSYILDSSSMVKTSSLSFDLKPLQETVNEVREEFEEELNQLADSCSRLTDSSMSSQSTVHS</sequence>
<dbReference type="GO" id="GO:0034080">
    <property type="term" value="P:CENP-A containing chromatin assembly"/>
    <property type="evidence" value="ECO:0007669"/>
    <property type="project" value="TreeGrafter"/>
</dbReference>
<evidence type="ECO:0000256" key="2">
    <source>
        <dbReference type="ARBA" id="ARBA00004123"/>
    </source>
</evidence>
<organism evidence="14 15">
    <name type="scientific">Cyprinodon variegatus</name>
    <name type="common">Sheepshead minnow</name>
    <dbReference type="NCBI Taxonomy" id="28743"/>
    <lineage>
        <taxon>Eukaryota</taxon>
        <taxon>Metazoa</taxon>
        <taxon>Chordata</taxon>
        <taxon>Craniata</taxon>
        <taxon>Vertebrata</taxon>
        <taxon>Euteleostomi</taxon>
        <taxon>Actinopterygii</taxon>
        <taxon>Neopterygii</taxon>
        <taxon>Teleostei</taxon>
        <taxon>Neoteleostei</taxon>
        <taxon>Acanthomorphata</taxon>
        <taxon>Ovalentaria</taxon>
        <taxon>Atherinomorphae</taxon>
        <taxon>Cyprinodontiformes</taxon>
        <taxon>Cyprinodontidae</taxon>
        <taxon>Cyprinodon</taxon>
    </lineage>
</organism>
<dbReference type="InterPro" id="IPR034752">
    <property type="entry name" value="Mis18"/>
</dbReference>
<keyword evidence="10" id="KW-0131">Cell cycle</keyword>
<feature type="coiled-coil region" evidence="12">
    <location>
        <begin position="139"/>
        <end position="170"/>
    </location>
</feature>
<reference evidence="14" key="1">
    <citation type="submission" date="2025-08" db="UniProtKB">
        <authorList>
            <consortium name="Ensembl"/>
        </authorList>
    </citation>
    <scope>IDENTIFICATION</scope>
</reference>
<comment type="function">
    <text evidence="1">Required for recruitment of CENPA to centromeres and normal chromosome segregation during mitosis.</text>
</comment>
<protein>
    <submittedName>
        <fullName evidence="14">Opa interacting protein 5</fullName>
    </submittedName>
</protein>
<evidence type="ECO:0000313" key="15">
    <source>
        <dbReference type="Proteomes" id="UP000265020"/>
    </source>
</evidence>
<keyword evidence="5" id="KW-0132">Cell division</keyword>
<evidence type="ECO:0000313" key="14">
    <source>
        <dbReference type="Ensembl" id="ENSCVAP00000018944.1"/>
    </source>
</evidence>
<evidence type="ECO:0000256" key="4">
    <source>
        <dbReference type="ARBA" id="ARBA00022454"/>
    </source>
</evidence>
<reference evidence="14" key="2">
    <citation type="submission" date="2025-09" db="UniProtKB">
        <authorList>
            <consortium name="Ensembl"/>
        </authorList>
    </citation>
    <scope>IDENTIFICATION</scope>
</reference>
<dbReference type="PANTHER" id="PTHR16431:SF3">
    <property type="entry name" value="PROTEIN MIS18-BETA"/>
    <property type="match status" value="1"/>
</dbReference>
<keyword evidence="4" id="KW-0158">Chromosome</keyword>
<evidence type="ECO:0000256" key="8">
    <source>
        <dbReference type="ARBA" id="ARBA00022833"/>
    </source>
</evidence>
<evidence type="ECO:0000259" key="13">
    <source>
        <dbReference type="PROSITE" id="PS51793"/>
    </source>
</evidence>
<dbReference type="GO" id="GO:0000785">
    <property type="term" value="C:chromatin"/>
    <property type="evidence" value="ECO:0007669"/>
    <property type="project" value="TreeGrafter"/>
</dbReference>
<feature type="domain" description="Mis18" evidence="13">
    <location>
        <begin position="26"/>
        <end position="124"/>
    </location>
</feature>
<keyword evidence="15" id="KW-1185">Reference proteome</keyword>
<comment type="subcellular location">
    <subcellularLocation>
        <location evidence="3">Chromosome</location>
        <location evidence="3">Centromere</location>
    </subcellularLocation>
    <subcellularLocation>
        <location evidence="2">Nucleus</location>
    </subcellularLocation>
</comment>
<name>A0A3Q2DJT3_CYPVA</name>
<dbReference type="AlphaFoldDB" id="A0A3Q2DJT3"/>
<keyword evidence="11" id="KW-0137">Centromere</keyword>
<dbReference type="GO" id="GO:0007059">
    <property type="term" value="P:chromosome segregation"/>
    <property type="evidence" value="ECO:0007669"/>
    <property type="project" value="TreeGrafter"/>
</dbReference>
<dbReference type="OMA" id="MDIHNVP"/>
<evidence type="ECO:0000256" key="11">
    <source>
        <dbReference type="ARBA" id="ARBA00023328"/>
    </source>
</evidence>
<dbReference type="KEGG" id="cvg:107094716"/>